<keyword evidence="3" id="KW-0479">Metal-binding</keyword>
<evidence type="ECO:0000256" key="2">
    <source>
        <dbReference type="ARBA" id="ARBA00022670"/>
    </source>
</evidence>
<dbReference type="InterPro" id="IPR002933">
    <property type="entry name" value="Peptidase_M20"/>
</dbReference>
<comment type="similarity">
    <text evidence="1">Belongs to the peptidase M20A family.</text>
</comment>
<keyword evidence="8" id="KW-1185">Reference proteome</keyword>
<accession>A0A1Y2AS67</accession>
<dbReference type="OrthoDB" id="3064516at2759"/>
<dbReference type="Pfam" id="PF07687">
    <property type="entry name" value="M20_dimer"/>
    <property type="match status" value="1"/>
</dbReference>
<evidence type="ECO:0000256" key="3">
    <source>
        <dbReference type="ARBA" id="ARBA00022723"/>
    </source>
</evidence>
<comment type="caution">
    <text evidence="7">The sequence shown here is derived from an EMBL/GenBank/DDBJ whole genome shotgun (WGS) entry which is preliminary data.</text>
</comment>
<dbReference type="AlphaFoldDB" id="A0A1Y2AS67"/>
<reference evidence="7 8" key="1">
    <citation type="submission" date="2016-07" db="EMBL/GenBank/DDBJ databases">
        <title>Pervasive Adenine N6-methylation of Active Genes in Fungi.</title>
        <authorList>
            <consortium name="DOE Joint Genome Institute"/>
            <person name="Mondo S.J."/>
            <person name="Dannebaum R.O."/>
            <person name="Kuo R.C."/>
            <person name="Labutti K."/>
            <person name="Haridas S."/>
            <person name="Kuo A."/>
            <person name="Salamov A."/>
            <person name="Ahrendt S.R."/>
            <person name="Lipzen A."/>
            <person name="Sullivan W."/>
            <person name="Andreopoulos W.B."/>
            <person name="Clum A."/>
            <person name="Lindquist E."/>
            <person name="Daum C."/>
            <person name="Ramamoorthy G.K."/>
            <person name="Gryganskyi A."/>
            <person name="Culley D."/>
            <person name="Magnuson J.K."/>
            <person name="James T.Y."/>
            <person name="O'Malley M.A."/>
            <person name="Stajich J.E."/>
            <person name="Spatafora J.W."/>
            <person name="Visel A."/>
            <person name="Grigoriev I.V."/>
        </authorList>
    </citation>
    <scope>NUCLEOTIDE SEQUENCE [LARGE SCALE GENOMIC DNA]</scope>
    <source>
        <strain evidence="7 8">68-887.2</strain>
    </source>
</reference>
<dbReference type="FunCoup" id="A0A1Y2AS67">
    <property type="interactions" value="7"/>
</dbReference>
<dbReference type="InterPro" id="IPR011650">
    <property type="entry name" value="Peptidase_M20_dimer"/>
</dbReference>
<dbReference type="GO" id="GO:0051603">
    <property type="term" value="P:proteolysis involved in protein catabolic process"/>
    <property type="evidence" value="ECO:0007669"/>
    <property type="project" value="TreeGrafter"/>
</dbReference>
<protein>
    <recommendedName>
        <fullName evidence="6">Peptidase M20 dimerisation domain-containing protein</fullName>
    </recommendedName>
</protein>
<evidence type="ECO:0000256" key="1">
    <source>
        <dbReference type="ARBA" id="ARBA00006247"/>
    </source>
</evidence>
<keyword evidence="2" id="KW-0645">Protease</keyword>
<sequence>MSLATAKQVRSVLAKLWYVSPQSRLDELISTEQRIRTESFDDNGKPDEDPRFDTFPAFHKWLHDAFPVVFSIAEFELINTLGIVTTVRGSDPALKPIILMAHYDVVPAPNNTLEQWIHPPFSGHYDGEWVWGRGASDTKTLIVAQYEAMTALLEAGFQPRRTVIFSHGFDEEEPFARQGAAEIAKHLEKVYGFQSILLVVDEGAASMNKSGLSDVYGAPFAVPASAEKGYLDVKISVVGIMSDVVHAIEAHPWHPGFLACASEHSPNFPKRWSKMIQDEGKWNPSSRNTRADIASLVAALVTTTQAVDVISGGAKVNALPEVVEVLMNHRIALHNDVATVKEHLRKVLEPVAKLHNLTIAAFEAEGNHAHEIGQRYVQLQSYGASVDPVTRSVVAGPVWEMFSGTIRHVHPGINGRDTVVSPFATTGSTDTKVFLNLSRAIYRFAGGPETAHLSYNGHHTVNEKASVTAHLHMARWVHALIQNADAYDGPE</sequence>
<dbReference type="Gene3D" id="3.40.630.10">
    <property type="entry name" value="Zn peptidases"/>
    <property type="match status" value="1"/>
</dbReference>
<dbReference type="EMBL" id="MCFC01000061">
    <property type="protein sequence ID" value="ORY25047.1"/>
    <property type="molecule type" value="Genomic_DNA"/>
</dbReference>
<dbReference type="GO" id="GO:0000328">
    <property type="term" value="C:fungal-type vacuole lumen"/>
    <property type="evidence" value="ECO:0007669"/>
    <property type="project" value="TreeGrafter"/>
</dbReference>
<evidence type="ECO:0000259" key="6">
    <source>
        <dbReference type="Pfam" id="PF07687"/>
    </source>
</evidence>
<evidence type="ECO:0000256" key="4">
    <source>
        <dbReference type="ARBA" id="ARBA00022801"/>
    </source>
</evidence>
<keyword evidence="5" id="KW-0862">Zinc</keyword>
<dbReference type="PANTHER" id="PTHR45962:SF1">
    <property type="entry name" value="N-FATTY-ACYL-AMINO ACID SYNTHASE_HYDROLASE PM20D1"/>
    <property type="match status" value="1"/>
</dbReference>
<dbReference type="Pfam" id="PF01546">
    <property type="entry name" value="Peptidase_M20"/>
    <property type="match status" value="1"/>
</dbReference>
<dbReference type="STRING" id="71784.A0A1Y2AS67"/>
<gene>
    <name evidence="7" type="ORF">BCR39DRAFT_566413</name>
</gene>
<dbReference type="SUPFAM" id="SSF55031">
    <property type="entry name" value="Bacterial exopeptidase dimerisation domain"/>
    <property type="match status" value="1"/>
</dbReference>
<dbReference type="InterPro" id="IPR047177">
    <property type="entry name" value="Pept_M20A"/>
</dbReference>
<keyword evidence="4" id="KW-0378">Hydrolase</keyword>
<dbReference type="GO" id="GO:0046872">
    <property type="term" value="F:metal ion binding"/>
    <property type="evidence" value="ECO:0007669"/>
    <property type="project" value="UniProtKB-KW"/>
</dbReference>
<organism evidence="7 8">
    <name type="scientific">Naematelia encephala</name>
    <dbReference type="NCBI Taxonomy" id="71784"/>
    <lineage>
        <taxon>Eukaryota</taxon>
        <taxon>Fungi</taxon>
        <taxon>Dikarya</taxon>
        <taxon>Basidiomycota</taxon>
        <taxon>Agaricomycotina</taxon>
        <taxon>Tremellomycetes</taxon>
        <taxon>Tremellales</taxon>
        <taxon>Naemateliaceae</taxon>
        <taxon>Naematelia</taxon>
    </lineage>
</organism>
<dbReference type="InterPro" id="IPR036264">
    <property type="entry name" value="Bact_exopeptidase_dim_dom"/>
</dbReference>
<evidence type="ECO:0000256" key="5">
    <source>
        <dbReference type="ARBA" id="ARBA00022833"/>
    </source>
</evidence>
<dbReference type="PANTHER" id="PTHR45962">
    <property type="entry name" value="N-FATTY-ACYL-AMINO ACID SYNTHASE/HYDROLASE PM20D1"/>
    <property type="match status" value="1"/>
</dbReference>
<dbReference type="Proteomes" id="UP000193986">
    <property type="component" value="Unassembled WGS sequence"/>
</dbReference>
<dbReference type="InParanoid" id="A0A1Y2AS67"/>
<proteinExistence type="inferred from homology"/>
<dbReference type="Gene3D" id="3.30.70.360">
    <property type="match status" value="1"/>
</dbReference>
<dbReference type="GO" id="GO:0004180">
    <property type="term" value="F:carboxypeptidase activity"/>
    <property type="evidence" value="ECO:0007669"/>
    <property type="project" value="TreeGrafter"/>
</dbReference>
<evidence type="ECO:0000313" key="7">
    <source>
        <dbReference type="EMBL" id="ORY25047.1"/>
    </source>
</evidence>
<evidence type="ECO:0000313" key="8">
    <source>
        <dbReference type="Proteomes" id="UP000193986"/>
    </source>
</evidence>
<feature type="domain" description="Peptidase M20 dimerisation" evidence="6">
    <location>
        <begin position="235"/>
        <end position="353"/>
    </location>
</feature>
<name>A0A1Y2AS67_9TREE</name>
<dbReference type="SUPFAM" id="SSF53187">
    <property type="entry name" value="Zn-dependent exopeptidases"/>
    <property type="match status" value="1"/>
</dbReference>